<organism evidence="2">
    <name type="scientific">Mesorhizobium sp. WSM2240</name>
    <dbReference type="NCBI Taxonomy" id="3228851"/>
    <lineage>
        <taxon>Bacteria</taxon>
        <taxon>Pseudomonadati</taxon>
        <taxon>Pseudomonadota</taxon>
        <taxon>Alphaproteobacteria</taxon>
        <taxon>Hyphomicrobiales</taxon>
        <taxon>Phyllobacteriaceae</taxon>
        <taxon>Mesorhizobium</taxon>
    </lineage>
</organism>
<gene>
    <name evidence="2" type="ORF">ABVK50_16135</name>
</gene>
<dbReference type="PROSITE" id="PS51257">
    <property type="entry name" value="PROKAR_LIPOPROTEIN"/>
    <property type="match status" value="1"/>
</dbReference>
<accession>A0AAU8CJ06</accession>
<sequence>MKPRFAPIAAILACALVVAACANTIRGVGRDASNTVNATEQAVEDVAN</sequence>
<reference evidence="2" key="1">
    <citation type="submission" date="2024-06" db="EMBL/GenBank/DDBJ databases">
        <title>Mesorhizobium karijinii sp. nov., a symbiont of the iconic Swainsona formosa from arid Australia.</title>
        <authorList>
            <person name="Hill Y.J."/>
            <person name="Watkin E.L.J."/>
            <person name="O'Hara G.W."/>
            <person name="Terpolilli J."/>
            <person name="Tye M.L."/>
            <person name="Kohlmeier M.G."/>
        </authorList>
    </citation>
    <scope>NUCLEOTIDE SEQUENCE</scope>
    <source>
        <strain evidence="2">WSM2240</strain>
    </source>
</reference>
<dbReference type="RefSeq" id="WP_353645616.1">
    <property type="nucleotide sequence ID" value="NZ_CP159253.1"/>
</dbReference>
<feature type="chain" id="PRO_5043873996" evidence="1">
    <location>
        <begin position="23"/>
        <end position="48"/>
    </location>
</feature>
<keyword evidence="1" id="KW-0732">Signal</keyword>
<dbReference type="EMBL" id="CP159253">
    <property type="protein sequence ID" value="XCG46845.1"/>
    <property type="molecule type" value="Genomic_DNA"/>
</dbReference>
<protein>
    <submittedName>
        <fullName evidence="2">EncA/B family entericidin</fullName>
    </submittedName>
</protein>
<feature type="signal peptide" evidence="1">
    <location>
        <begin position="1"/>
        <end position="22"/>
    </location>
</feature>
<evidence type="ECO:0000256" key="1">
    <source>
        <dbReference type="SAM" id="SignalP"/>
    </source>
</evidence>
<evidence type="ECO:0000313" key="2">
    <source>
        <dbReference type="EMBL" id="XCG46845.1"/>
    </source>
</evidence>
<name>A0AAU8CJ06_9HYPH</name>
<proteinExistence type="predicted"/>
<dbReference type="AlphaFoldDB" id="A0AAU8CJ06"/>